<keyword evidence="1" id="KW-0285">Flavoprotein</keyword>
<evidence type="ECO:0000256" key="1">
    <source>
        <dbReference type="ARBA" id="ARBA00022630"/>
    </source>
</evidence>
<organism evidence="6 7">
    <name type="scientific">Amycolatopsis bartoniae</name>
    <dbReference type="NCBI Taxonomy" id="941986"/>
    <lineage>
        <taxon>Bacteria</taxon>
        <taxon>Bacillati</taxon>
        <taxon>Actinomycetota</taxon>
        <taxon>Actinomycetes</taxon>
        <taxon>Pseudonocardiales</taxon>
        <taxon>Pseudonocardiaceae</taxon>
        <taxon>Amycolatopsis</taxon>
    </lineage>
</organism>
<keyword evidence="3" id="KW-0560">Oxidoreductase</keyword>
<evidence type="ECO:0000256" key="2">
    <source>
        <dbReference type="ARBA" id="ARBA00022643"/>
    </source>
</evidence>
<reference evidence="6" key="1">
    <citation type="journal article" date="2014" name="Int. J. Syst. Evol. Microbiol.">
        <title>Complete genome sequence of Corynebacterium casei LMG S-19264T (=DSM 44701T), isolated from a smear-ripened cheese.</title>
        <authorList>
            <consortium name="US DOE Joint Genome Institute (JGI-PGF)"/>
            <person name="Walter F."/>
            <person name="Albersmeier A."/>
            <person name="Kalinowski J."/>
            <person name="Ruckert C."/>
        </authorList>
    </citation>
    <scope>NUCLEOTIDE SEQUENCE</scope>
    <source>
        <strain evidence="6">CGMCC 4.7679</strain>
    </source>
</reference>
<dbReference type="InterPro" id="IPR011251">
    <property type="entry name" value="Luciferase-like_dom"/>
</dbReference>
<dbReference type="InterPro" id="IPR019923">
    <property type="entry name" value="Lucif-like_OxRdtase_MSMEG_2516"/>
</dbReference>
<keyword evidence="4" id="KW-0503">Monooxygenase</keyword>
<feature type="domain" description="Luciferase-like" evidence="5">
    <location>
        <begin position="13"/>
        <end position="118"/>
    </location>
</feature>
<dbReference type="AlphaFoldDB" id="A0A8H9ME08"/>
<dbReference type="PANTHER" id="PTHR42847">
    <property type="entry name" value="ALKANESULFONATE MONOOXYGENASE"/>
    <property type="match status" value="1"/>
</dbReference>
<dbReference type="GO" id="GO:0008726">
    <property type="term" value="F:alkanesulfonate monooxygenase activity"/>
    <property type="evidence" value="ECO:0007669"/>
    <property type="project" value="TreeGrafter"/>
</dbReference>
<dbReference type="InterPro" id="IPR050172">
    <property type="entry name" value="SsuD_RutA_monooxygenase"/>
</dbReference>
<evidence type="ECO:0000313" key="7">
    <source>
        <dbReference type="Proteomes" id="UP000658656"/>
    </source>
</evidence>
<accession>A0A8H9ME08</accession>
<dbReference type="Proteomes" id="UP000658656">
    <property type="component" value="Unassembled WGS sequence"/>
</dbReference>
<dbReference type="InterPro" id="IPR036661">
    <property type="entry name" value="Luciferase-like_sf"/>
</dbReference>
<sequence length="275" mass="30139">MGDFRFGVNLTVSASRAEWIDKCRTAEDLGYDVLCVPDHLDMPDPFPSLLLAAEYTERPRLCPYVLNAGFYPPALLARQVSTARALIGNRLELGVGTGYAKEEFDRAGLPWPSPGERIDHLERTLAELDTDGLPVLVGGWGDRMLTLAARRASIVGFTGTASHRDGRLTTLAGLAKFGERVEFVRAALGEREAEFNVLVQRVVLTEDRRSVLEQAAPYAPELSPDELGEIPTLLVGTPAQIAQQLSEHREKLGLSYVTVLEPSMDAFASVIEYLS</sequence>
<evidence type="ECO:0000259" key="5">
    <source>
        <dbReference type="Pfam" id="PF00296"/>
    </source>
</evidence>
<dbReference type="OrthoDB" id="4288123at2"/>
<protein>
    <submittedName>
        <fullName evidence="6">LLM class F420-dependent oxidoreductase</fullName>
    </submittedName>
</protein>
<name>A0A8H9ME08_9PSEU</name>
<comment type="caution">
    <text evidence="6">The sequence shown here is derived from an EMBL/GenBank/DDBJ whole genome shotgun (WGS) entry which is preliminary data.</text>
</comment>
<dbReference type="RefSeq" id="WP_145932438.1">
    <property type="nucleotide sequence ID" value="NZ_BNAV01000004.1"/>
</dbReference>
<evidence type="ECO:0000313" key="6">
    <source>
        <dbReference type="EMBL" id="GHF57386.1"/>
    </source>
</evidence>
<dbReference type="Gene3D" id="3.20.20.30">
    <property type="entry name" value="Luciferase-like domain"/>
    <property type="match status" value="1"/>
</dbReference>
<evidence type="ECO:0000256" key="4">
    <source>
        <dbReference type="ARBA" id="ARBA00023033"/>
    </source>
</evidence>
<keyword evidence="7" id="KW-1185">Reference proteome</keyword>
<dbReference type="PANTHER" id="PTHR42847:SF4">
    <property type="entry name" value="ALKANESULFONATE MONOOXYGENASE-RELATED"/>
    <property type="match status" value="1"/>
</dbReference>
<evidence type="ECO:0000256" key="3">
    <source>
        <dbReference type="ARBA" id="ARBA00023002"/>
    </source>
</evidence>
<proteinExistence type="predicted"/>
<gene>
    <name evidence="6" type="primary">hmd</name>
    <name evidence="6" type="ORF">GCM10017566_33230</name>
</gene>
<dbReference type="Pfam" id="PF00296">
    <property type="entry name" value="Bac_luciferase"/>
    <property type="match status" value="1"/>
</dbReference>
<dbReference type="SUPFAM" id="SSF51679">
    <property type="entry name" value="Bacterial luciferase-like"/>
    <property type="match status" value="1"/>
</dbReference>
<dbReference type="NCBIfam" id="TIGR03621">
    <property type="entry name" value="F420_MSMEG_2516"/>
    <property type="match status" value="1"/>
</dbReference>
<keyword evidence="2" id="KW-0288">FMN</keyword>
<reference evidence="6" key="2">
    <citation type="submission" date="2020-09" db="EMBL/GenBank/DDBJ databases">
        <authorList>
            <person name="Sun Q."/>
            <person name="Zhou Y."/>
        </authorList>
    </citation>
    <scope>NUCLEOTIDE SEQUENCE</scope>
    <source>
        <strain evidence="6">CGMCC 4.7679</strain>
    </source>
</reference>
<dbReference type="GO" id="GO:0046306">
    <property type="term" value="P:alkanesulfonate catabolic process"/>
    <property type="evidence" value="ECO:0007669"/>
    <property type="project" value="TreeGrafter"/>
</dbReference>
<dbReference type="EMBL" id="BNAV01000004">
    <property type="protein sequence ID" value="GHF57386.1"/>
    <property type="molecule type" value="Genomic_DNA"/>
</dbReference>